<sequence length="92" mass="10494">ARSVERYYYGRGRPIGPQQYFAETRRTKQTGPIATYPGLRQGWTPDKDTELSDSAPTRQYYTQACLLGLKRGRKLDNNCPNVLSYRTTKGST</sequence>
<evidence type="ECO:0000313" key="3">
    <source>
        <dbReference type="Proteomes" id="UP000044602"/>
    </source>
</evidence>
<evidence type="ECO:0000256" key="1">
    <source>
        <dbReference type="SAM" id="MobiDB-lite"/>
    </source>
</evidence>
<dbReference type="Proteomes" id="UP000044602">
    <property type="component" value="Unassembled WGS sequence"/>
</dbReference>
<accession>A0A0G4N1E4</accession>
<keyword evidence="3" id="KW-1185">Reference proteome</keyword>
<feature type="non-terminal residue" evidence="2">
    <location>
        <position position="1"/>
    </location>
</feature>
<proteinExistence type="predicted"/>
<reference evidence="2 3" key="1">
    <citation type="submission" date="2015-05" db="EMBL/GenBank/DDBJ databases">
        <authorList>
            <person name="Wang D.B."/>
            <person name="Wang M."/>
        </authorList>
    </citation>
    <scope>NUCLEOTIDE SEQUENCE [LARGE SCALE GENOMIC DNA]</scope>
    <source>
        <strain evidence="2">VL1</strain>
    </source>
</reference>
<feature type="region of interest" description="Disordered" evidence="1">
    <location>
        <begin position="19"/>
        <end position="54"/>
    </location>
</feature>
<name>A0A0G4N1E4_VERLO</name>
<dbReference type="AlphaFoldDB" id="A0A0G4N1E4"/>
<protein>
    <submittedName>
        <fullName evidence="2">Uncharacterized protein</fullName>
    </submittedName>
</protein>
<dbReference type="STRING" id="100787.A0A0G4N1E4"/>
<organism evidence="2 3">
    <name type="scientific">Verticillium longisporum</name>
    <name type="common">Verticillium dahliae var. longisporum</name>
    <dbReference type="NCBI Taxonomy" id="100787"/>
    <lineage>
        <taxon>Eukaryota</taxon>
        <taxon>Fungi</taxon>
        <taxon>Dikarya</taxon>
        <taxon>Ascomycota</taxon>
        <taxon>Pezizomycotina</taxon>
        <taxon>Sordariomycetes</taxon>
        <taxon>Hypocreomycetidae</taxon>
        <taxon>Glomerellales</taxon>
        <taxon>Plectosphaerellaceae</taxon>
        <taxon>Verticillium</taxon>
    </lineage>
</organism>
<dbReference type="EMBL" id="CVQH01026194">
    <property type="protein sequence ID" value="CRK40194.1"/>
    <property type="molecule type" value="Genomic_DNA"/>
</dbReference>
<evidence type="ECO:0000313" key="2">
    <source>
        <dbReference type="EMBL" id="CRK40194.1"/>
    </source>
</evidence>
<gene>
    <name evidence="2" type="ORF">BN1708_008130</name>
</gene>